<dbReference type="PANTHER" id="PTHR30511:SF0">
    <property type="entry name" value="ALANINE RACEMASE, CATABOLIC-RELATED"/>
    <property type="match status" value="1"/>
</dbReference>
<dbReference type="GO" id="GO:0030170">
    <property type="term" value="F:pyridoxal phosphate binding"/>
    <property type="evidence" value="ECO:0007669"/>
    <property type="project" value="TreeGrafter"/>
</dbReference>
<comment type="cofactor">
    <cofactor evidence="1">
        <name>pyridoxal 5'-phosphate</name>
        <dbReference type="ChEBI" id="CHEBI:597326"/>
    </cofactor>
</comment>
<gene>
    <name evidence="5" type="ORF">D7I47_13510</name>
</gene>
<dbReference type="SMART" id="SM01005">
    <property type="entry name" value="Ala_racemase_C"/>
    <property type="match status" value="1"/>
</dbReference>
<dbReference type="GO" id="GO:0008784">
    <property type="term" value="F:alanine racemase activity"/>
    <property type="evidence" value="ECO:0007669"/>
    <property type="project" value="InterPro"/>
</dbReference>
<keyword evidence="6" id="KW-1185">Reference proteome</keyword>
<dbReference type="InterPro" id="IPR011079">
    <property type="entry name" value="Ala_racemase_C"/>
</dbReference>
<dbReference type="InterPro" id="IPR009006">
    <property type="entry name" value="Ala_racemase/Decarboxylase_C"/>
</dbReference>
<evidence type="ECO:0000256" key="2">
    <source>
        <dbReference type="ARBA" id="ARBA00022898"/>
    </source>
</evidence>
<dbReference type="InterPro" id="IPR000821">
    <property type="entry name" value="Ala_racemase"/>
</dbReference>
<dbReference type="GO" id="GO:0030632">
    <property type="term" value="P:D-alanine biosynthetic process"/>
    <property type="evidence" value="ECO:0007669"/>
    <property type="project" value="TreeGrafter"/>
</dbReference>
<proteinExistence type="predicted"/>
<evidence type="ECO:0000313" key="5">
    <source>
        <dbReference type="EMBL" id="AYF99612.1"/>
    </source>
</evidence>
<keyword evidence="2" id="KW-0663">Pyridoxal phosphate</keyword>
<accession>A0A387B7H5</accession>
<feature type="domain" description="Alanine racemase C-terminal" evidence="4">
    <location>
        <begin position="72"/>
        <end position="199"/>
    </location>
</feature>
<dbReference type="Proteomes" id="UP000278886">
    <property type="component" value="Chromosome"/>
</dbReference>
<sequence length="199" mass="20655">MDARADAYGHSLALVGPVARELGFTGVVVSDDADAARARALGFRDIVAGRSPVAESLTGPEVYGLAPGARPVLTLEGEIVAVKRVGAGAGVSYGYTHRTERPTTLALVGLGYADGVPRLASNRAEVLVAEGRRPLVGRIAMDQFVASCGDDTPVLGAHAVLFGDPAHGAPSALEWAAWTERDPLALTAGLGHRIRREAR</sequence>
<dbReference type="AlphaFoldDB" id="A0A387B7H5"/>
<dbReference type="PANTHER" id="PTHR30511">
    <property type="entry name" value="ALANINE RACEMASE"/>
    <property type="match status" value="1"/>
</dbReference>
<dbReference type="EMBL" id="CP032630">
    <property type="protein sequence ID" value="AYF99612.1"/>
    <property type="molecule type" value="Genomic_DNA"/>
</dbReference>
<evidence type="ECO:0000313" key="6">
    <source>
        <dbReference type="Proteomes" id="UP000278886"/>
    </source>
</evidence>
<protein>
    <submittedName>
        <fullName evidence="5">Alanine racemase</fullName>
    </submittedName>
</protein>
<dbReference type="GO" id="GO:0005829">
    <property type="term" value="C:cytosol"/>
    <property type="evidence" value="ECO:0007669"/>
    <property type="project" value="TreeGrafter"/>
</dbReference>
<keyword evidence="3" id="KW-0413">Isomerase</keyword>
<dbReference type="GO" id="GO:0009252">
    <property type="term" value="P:peptidoglycan biosynthetic process"/>
    <property type="evidence" value="ECO:0007669"/>
    <property type="project" value="TreeGrafter"/>
</dbReference>
<dbReference type="Pfam" id="PF00842">
    <property type="entry name" value="Ala_racemase_C"/>
    <property type="match status" value="1"/>
</dbReference>
<dbReference type="Gene3D" id="2.40.37.10">
    <property type="entry name" value="Lyase, Ornithine Decarboxylase, Chain A, domain 1"/>
    <property type="match status" value="1"/>
</dbReference>
<dbReference type="SUPFAM" id="SSF50621">
    <property type="entry name" value="Alanine racemase C-terminal domain-like"/>
    <property type="match status" value="1"/>
</dbReference>
<reference evidence="6" key="1">
    <citation type="submission" date="2018-09" db="EMBL/GenBank/DDBJ databases">
        <title>Genome sequencing of strain 2DFWR-13.</title>
        <authorList>
            <person name="Heo J."/>
            <person name="Kim S.-J."/>
            <person name="Kwon S.-W."/>
        </authorList>
    </citation>
    <scope>NUCLEOTIDE SEQUENCE [LARGE SCALE GENOMIC DNA]</scope>
    <source>
        <strain evidence="6">2DFWR-13</strain>
    </source>
</reference>
<organism evidence="5 6">
    <name type="scientific">Protaetiibacter intestinalis</name>
    <dbReference type="NCBI Taxonomy" id="2419774"/>
    <lineage>
        <taxon>Bacteria</taxon>
        <taxon>Bacillati</taxon>
        <taxon>Actinomycetota</taxon>
        <taxon>Actinomycetes</taxon>
        <taxon>Micrococcales</taxon>
        <taxon>Microbacteriaceae</taxon>
        <taxon>Protaetiibacter</taxon>
    </lineage>
</organism>
<evidence type="ECO:0000256" key="3">
    <source>
        <dbReference type="ARBA" id="ARBA00023235"/>
    </source>
</evidence>
<dbReference type="OrthoDB" id="9813814at2"/>
<dbReference type="KEGG" id="lyd:D7I47_13510"/>
<evidence type="ECO:0000256" key="1">
    <source>
        <dbReference type="ARBA" id="ARBA00001933"/>
    </source>
</evidence>
<name>A0A387B7H5_9MICO</name>
<evidence type="ECO:0000259" key="4">
    <source>
        <dbReference type="SMART" id="SM01005"/>
    </source>
</evidence>
<dbReference type="PRINTS" id="PR00992">
    <property type="entry name" value="ALARACEMASE"/>
</dbReference>